<dbReference type="EMBL" id="JBCLYO010000001">
    <property type="protein sequence ID" value="KAL0096661.1"/>
    <property type="molecule type" value="Genomic_DNA"/>
</dbReference>
<sequence length="102" mass="12341">MDQREKEIEIERQKVRGPAQRMNFFFSRSDFYNFLCFIMILIIPFSSLFSKVHLVQCVRVCACAFKVTKKRPYFFLTCLFLYLISLGVLERVYTFRLHCYKI</sequence>
<proteinExistence type="predicted"/>
<protein>
    <recommendedName>
        <fullName evidence="4">Transmembrane protein</fullName>
    </recommendedName>
</protein>
<accession>A0ABR3BES3</accession>
<feature type="transmembrane region" description="Helical" evidence="1">
    <location>
        <begin position="31"/>
        <end position="49"/>
    </location>
</feature>
<evidence type="ECO:0000313" key="3">
    <source>
        <dbReference type="Proteomes" id="UP001448207"/>
    </source>
</evidence>
<evidence type="ECO:0000313" key="2">
    <source>
        <dbReference type="EMBL" id="KAL0096661.1"/>
    </source>
</evidence>
<keyword evidence="1" id="KW-0472">Membrane</keyword>
<gene>
    <name evidence="2" type="ORF">J3Q64DRAFT_1708787</name>
</gene>
<feature type="transmembrane region" description="Helical" evidence="1">
    <location>
        <begin position="73"/>
        <end position="93"/>
    </location>
</feature>
<organism evidence="2 3">
    <name type="scientific">Phycomyces blakesleeanus</name>
    <dbReference type="NCBI Taxonomy" id="4837"/>
    <lineage>
        <taxon>Eukaryota</taxon>
        <taxon>Fungi</taxon>
        <taxon>Fungi incertae sedis</taxon>
        <taxon>Mucoromycota</taxon>
        <taxon>Mucoromycotina</taxon>
        <taxon>Mucoromycetes</taxon>
        <taxon>Mucorales</taxon>
        <taxon>Phycomycetaceae</taxon>
        <taxon>Phycomyces</taxon>
    </lineage>
</organism>
<reference evidence="2 3" key="1">
    <citation type="submission" date="2024-04" db="EMBL/GenBank/DDBJ databases">
        <title>Symmetric and asymmetric DNA N6-adenine methylation regulates different biological responses in Mucorales.</title>
        <authorList>
            <consortium name="Lawrence Berkeley National Laboratory"/>
            <person name="Lax C."/>
            <person name="Mondo S.J."/>
            <person name="Osorio-Concepcion M."/>
            <person name="Muszewska A."/>
            <person name="Corrochano-Luque M."/>
            <person name="Gutierrez G."/>
            <person name="Riley R."/>
            <person name="Lipzen A."/>
            <person name="Guo J."/>
            <person name="Hundley H."/>
            <person name="Amirebrahimi M."/>
            <person name="Ng V."/>
            <person name="Lorenzo-Gutierrez D."/>
            <person name="Binder U."/>
            <person name="Yang J."/>
            <person name="Song Y."/>
            <person name="Canovas D."/>
            <person name="Navarro E."/>
            <person name="Freitag M."/>
            <person name="Gabaldon T."/>
            <person name="Grigoriev I.V."/>
            <person name="Corrochano L.M."/>
            <person name="Nicolas F.E."/>
            <person name="Garre V."/>
        </authorList>
    </citation>
    <scope>NUCLEOTIDE SEQUENCE [LARGE SCALE GENOMIC DNA]</scope>
    <source>
        <strain evidence="2 3">L51</strain>
    </source>
</reference>
<evidence type="ECO:0008006" key="4">
    <source>
        <dbReference type="Google" id="ProtNLM"/>
    </source>
</evidence>
<keyword evidence="3" id="KW-1185">Reference proteome</keyword>
<keyword evidence="1" id="KW-1133">Transmembrane helix</keyword>
<dbReference type="Proteomes" id="UP001448207">
    <property type="component" value="Unassembled WGS sequence"/>
</dbReference>
<comment type="caution">
    <text evidence="2">The sequence shown here is derived from an EMBL/GenBank/DDBJ whole genome shotgun (WGS) entry which is preliminary data.</text>
</comment>
<name>A0ABR3BES3_PHYBL</name>
<keyword evidence="1" id="KW-0812">Transmembrane</keyword>
<evidence type="ECO:0000256" key="1">
    <source>
        <dbReference type="SAM" id="Phobius"/>
    </source>
</evidence>